<feature type="compositionally biased region" description="Basic residues" evidence="6">
    <location>
        <begin position="442"/>
        <end position="469"/>
    </location>
</feature>
<evidence type="ECO:0000256" key="2">
    <source>
        <dbReference type="ARBA" id="ARBA00022737"/>
    </source>
</evidence>
<keyword evidence="8" id="KW-1185">Reference proteome</keyword>
<dbReference type="Proteomes" id="UP000504633">
    <property type="component" value="Unplaced"/>
</dbReference>
<feature type="region of interest" description="Disordered" evidence="6">
    <location>
        <begin position="707"/>
        <end position="727"/>
    </location>
</feature>
<feature type="compositionally biased region" description="Polar residues" evidence="6">
    <location>
        <begin position="635"/>
        <end position="660"/>
    </location>
</feature>
<dbReference type="Pfam" id="PF13912">
    <property type="entry name" value="zf-C2H2_6"/>
    <property type="match status" value="1"/>
</dbReference>
<dbReference type="PANTHER" id="PTHR24408:SF58">
    <property type="entry name" value="TRANSCRIPTION FACTOR (TFIIIA), PUTATIVE (AFU_ORTHOLOGUE AFUA_1G05150)-RELATED"/>
    <property type="match status" value="1"/>
</dbReference>
<dbReference type="SMART" id="SM00868">
    <property type="entry name" value="zf-AD"/>
    <property type="match status" value="1"/>
</dbReference>
<feature type="compositionally biased region" description="Polar residues" evidence="6">
    <location>
        <begin position="1345"/>
        <end position="1364"/>
    </location>
</feature>
<dbReference type="GO" id="GO:0000981">
    <property type="term" value="F:DNA-binding transcription factor activity, RNA polymerase II-specific"/>
    <property type="evidence" value="ECO:0007669"/>
    <property type="project" value="TreeGrafter"/>
</dbReference>
<organism evidence="8 9">
    <name type="scientific">Drosophila hydei</name>
    <name type="common">Fruit fly</name>
    <dbReference type="NCBI Taxonomy" id="7224"/>
    <lineage>
        <taxon>Eukaryota</taxon>
        <taxon>Metazoa</taxon>
        <taxon>Ecdysozoa</taxon>
        <taxon>Arthropoda</taxon>
        <taxon>Hexapoda</taxon>
        <taxon>Insecta</taxon>
        <taxon>Pterygota</taxon>
        <taxon>Neoptera</taxon>
        <taxon>Endopterygota</taxon>
        <taxon>Diptera</taxon>
        <taxon>Brachycera</taxon>
        <taxon>Muscomorpha</taxon>
        <taxon>Ephydroidea</taxon>
        <taxon>Drosophilidae</taxon>
        <taxon>Drosophila</taxon>
    </lineage>
</organism>
<feature type="region of interest" description="Disordered" evidence="6">
    <location>
        <begin position="289"/>
        <end position="318"/>
    </location>
</feature>
<dbReference type="InterPro" id="IPR036236">
    <property type="entry name" value="Znf_C2H2_sf"/>
</dbReference>
<dbReference type="Pfam" id="PF00096">
    <property type="entry name" value="zf-C2H2"/>
    <property type="match status" value="1"/>
</dbReference>
<feature type="region of interest" description="Disordered" evidence="6">
    <location>
        <begin position="635"/>
        <end position="681"/>
    </location>
</feature>
<dbReference type="OrthoDB" id="2687452at2759"/>
<evidence type="ECO:0000256" key="3">
    <source>
        <dbReference type="ARBA" id="ARBA00022771"/>
    </source>
</evidence>
<dbReference type="SUPFAM" id="SSF57716">
    <property type="entry name" value="Glucocorticoid receptor-like (DNA-binding domain)"/>
    <property type="match status" value="1"/>
</dbReference>
<feature type="region of interest" description="Disordered" evidence="6">
    <location>
        <begin position="411"/>
        <end position="527"/>
    </location>
</feature>
<dbReference type="GeneID" id="111593346"/>
<evidence type="ECO:0000313" key="9">
    <source>
        <dbReference type="RefSeq" id="XP_023161827.2"/>
    </source>
</evidence>
<feature type="compositionally biased region" description="Basic and acidic residues" evidence="6">
    <location>
        <begin position="586"/>
        <end position="608"/>
    </location>
</feature>
<proteinExistence type="predicted"/>
<feature type="region of interest" description="Disordered" evidence="6">
    <location>
        <begin position="1382"/>
        <end position="1440"/>
    </location>
</feature>
<dbReference type="GO" id="GO:0008270">
    <property type="term" value="F:zinc ion binding"/>
    <property type="evidence" value="ECO:0007669"/>
    <property type="project" value="UniProtKB-KW"/>
</dbReference>
<feature type="compositionally biased region" description="Low complexity" evidence="6">
    <location>
        <begin position="101"/>
        <end position="117"/>
    </location>
</feature>
<dbReference type="GO" id="GO:0005634">
    <property type="term" value="C:nucleus"/>
    <property type="evidence" value="ECO:0007669"/>
    <property type="project" value="InterPro"/>
</dbReference>
<feature type="region of interest" description="Disordered" evidence="6">
    <location>
        <begin position="891"/>
        <end position="914"/>
    </location>
</feature>
<feature type="region of interest" description="Disordered" evidence="6">
    <location>
        <begin position="1164"/>
        <end position="1195"/>
    </location>
</feature>
<dbReference type="SUPFAM" id="SSF57667">
    <property type="entry name" value="beta-beta-alpha zinc fingers"/>
    <property type="match status" value="4"/>
</dbReference>
<dbReference type="InterPro" id="IPR012934">
    <property type="entry name" value="Znf_AD"/>
</dbReference>
<feature type="compositionally biased region" description="Polar residues" evidence="6">
    <location>
        <begin position="483"/>
        <end position="501"/>
    </location>
</feature>
<name>A0A6J1LEZ4_DROHY</name>
<feature type="domain" description="C2H2-type" evidence="7">
    <location>
        <begin position="1569"/>
        <end position="1597"/>
    </location>
</feature>
<feature type="compositionally biased region" description="Basic residues" evidence="6">
    <location>
        <begin position="309"/>
        <end position="318"/>
    </location>
</feature>
<dbReference type="SMART" id="SM00355">
    <property type="entry name" value="ZnF_C2H2"/>
    <property type="match status" value="9"/>
</dbReference>
<dbReference type="KEGG" id="dhe:111593346"/>
<dbReference type="Gene3D" id="3.30.160.60">
    <property type="entry name" value="Classic Zinc Finger"/>
    <property type="match status" value="4"/>
</dbReference>
<feature type="region of interest" description="Disordered" evidence="6">
    <location>
        <begin position="84"/>
        <end position="121"/>
    </location>
</feature>
<dbReference type="GO" id="GO:0043565">
    <property type="term" value="F:sequence-specific DNA binding"/>
    <property type="evidence" value="ECO:0007669"/>
    <property type="project" value="TreeGrafter"/>
</dbReference>
<feature type="compositionally biased region" description="Acidic residues" evidence="6">
    <location>
        <begin position="661"/>
        <end position="679"/>
    </location>
</feature>
<reference evidence="9" key="1">
    <citation type="submission" date="2025-08" db="UniProtKB">
        <authorList>
            <consortium name="RefSeq"/>
        </authorList>
    </citation>
    <scope>IDENTIFICATION</scope>
    <source>
        <strain evidence="9">15085-1641.00</strain>
        <tissue evidence="9">Whole body</tissue>
    </source>
</reference>
<feature type="compositionally biased region" description="Low complexity" evidence="6">
    <location>
        <begin position="902"/>
        <end position="914"/>
    </location>
</feature>
<sequence>MSANNRRRSNSSSNSSNRQLATADRMNAAMGVRDVGVGGDSGFNKFDASSVDDASIGELLEMPRVCRCCCKGDMELLSLFEASDEADKQQTTKNQRRRKAPTTPTTAEATQQQQYQQRKSDNPVEYALSCAHSSMDTVREEMIVWMLNISYNDGLPQEICRQCKAQFIMVAKFRRRCLRVQLRLEEYAKKIAEHKQTLVAKLNSRTQSNDLPAEDYLHLPESQTERKRRLVLGMETAQPEQQPAPKLAKTEVDVELPTASRLQQIRTRKMRIASLPDTRIEAEPASAIATRSVSQQGEARLREGTPHRSPCKRSRMPWKTKAARKQLSETLSSCSMRPNCRTDITTSPVLPRVQLMFPSAPSSENETETRDGHTSPEQLSDLSVNPCRGFDSDGHSCSSSTSSCISASSSTAVSAGQKATTPNAKLKFPPKRRSPKNLMVLRRGRRTRVTVKTVPLKRSRRITGKKQKQTRPENQLPEKHLIEQSSNNLIEKPSVDTTASETLEKLASSSSDEAPHSSPDGYTEVNSEHQLPIPTDELQADLSKTEANAVKTTVEVIGFREQQEAAATVQVQSPAPSEPIQSSPDNEVKETQAIIPKEEVESISKEVNVESEAEVVVAIAASNGIAESADSTVQFEELTSSTTEQGKQSLTTDGTATESEATNDEQELEEEPQSDEETKESELIVSIPLDMLDDDLQRKLCSSTDALADVGQPDNEPKEPAEADDVNNNENSEHFCQSATADSFNAAVALATKQIEAEPNGGVTIVTTLDDDMESLERLANMQQNQNQPVDEVQVPRAGHASSMDFLAEFEKHCEKTLKLQARQPVPPLEVELELVDAKQQLEVEMNDVESTLHGILNEMQDQHLYTPVCTPIDELLTPADYVVLNETETTVPTPAPPQLYEPPAETTQAQQPQVKEGNLFDSSNFSNELIGFQNDMPCFENIEATPESVAAQQSLQLELTQLLNELQPAQQPLQPVQQQQLQIQPEAVSYETLYPAALPAPSANSNKLQLIQMQPQETVWQAQATAAQQATATQLQWSTVGGLEAIKTTPVAGVDTLDGSGTTTYYINASDLYQTQLQPQTTQLTSDGYALLDSNKNYVLESQDQQRLPQSQQQQQQQQQPIMILIQQPELQQPVASASNPQQPPLHITYGGSLSNELHAAYPQQQLQQHQQQQQQQQLPQPQTQPQLQRPQQQVQNTVLGLPAVVPPPTRGRPPLLKCRFCQNGPRFSSSLEYSRHIIELHPAVAPFNCPHCPLAFPGRSKRNQHILSHHMVQQFHCGQCSQMLPSQRALDLHLQRFHMSLPTEPPAAAGVRLEEVQLQISNNTEQPKQHHQQQHPQTLRQPLKQQHQQHMSALELQTSTQQPRKTRILCCPDCEDCSSASGHNHGRGQSSYEELSNLQPPPNVLTPPSTIASLPSPQPAPHITLPSPEQSEPDSTTATLRQFRKRCIPSNCTTAGTASISTSAAAATTTATAILSAAPSPSPSSSPSSSTMETGATLQLGKLRSNHQCVVCEKRFTNIIALRKHQQLAHDSQTTMPWVCGICKRGYRKRTDMDNHMKSHEPKGRPYECNECWVRFPEFKQLAMHKFTVHELIKPHTCDECGKQFGTESALKTHIKFHGERGFDCEECGDVFVYMKDLRKHRRSHNNELFYKCVNCPRTFLHFTSYRAHINTHLPLGVFLNDKMPSSVNSKLENPAMPATVEESSLPLTPLSNCNGNSSSIDDCPGSVELVESSVTPSLDMIVDTP</sequence>
<keyword evidence="1" id="KW-0479">Metal-binding</keyword>
<feature type="domain" description="C2H2-type" evidence="7">
    <location>
        <begin position="1625"/>
        <end position="1652"/>
    </location>
</feature>
<feature type="region of interest" description="Disordered" evidence="6">
    <location>
        <begin position="1134"/>
        <end position="1153"/>
    </location>
</feature>
<dbReference type="RefSeq" id="XP_023161827.2">
    <property type="nucleotide sequence ID" value="XM_023306059.2"/>
</dbReference>
<feature type="compositionally biased region" description="Polar residues" evidence="6">
    <location>
        <begin position="1408"/>
        <end position="1417"/>
    </location>
</feature>
<evidence type="ECO:0000313" key="8">
    <source>
        <dbReference type="Proteomes" id="UP000504633"/>
    </source>
</evidence>
<dbReference type="FunFam" id="3.30.160.60:FF:000671">
    <property type="entry name" value="Zinc finger protein 26"/>
    <property type="match status" value="1"/>
</dbReference>
<protein>
    <submittedName>
        <fullName evidence="9">Uncharacterized protein LOC111593346 isoform X1</fullName>
    </submittedName>
</protein>
<dbReference type="PROSITE" id="PS00028">
    <property type="entry name" value="ZINC_FINGER_C2H2_1"/>
    <property type="match status" value="6"/>
</dbReference>
<evidence type="ECO:0000256" key="5">
    <source>
        <dbReference type="PROSITE-ProRule" id="PRU00042"/>
    </source>
</evidence>
<dbReference type="PANTHER" id="PTHR24408">
    <property type="entry name" value="ZINC FINGER PROTEIN"/>
    <property type="match status" value="1"/>
</dbReference>
<feature type="region of interest" description="Disordered" evidence="6">
    <location>
        <begin position="1326"/>
        <end position="1364"/>
    </location>
</feature>
<evidence type="ECO:0000256" key="1">
    <source>
        <dbReference type="ARBA" id="ARBA00022723"/>
    </source>
</evidence>
<keyword evidence="3 5" id="KW-0863">Zinc-finger</keyword>
<feature type="compositionally biased region" description="Polar residues" evidence="6">
    <location>
        <begin position="573"/>
        <end position="585"/>
    </location>
</feature>
<evidence type="ECO:0000259" key="7">
    <source>
        <dbReference type="PROSITE" id="PS50157"/>
    </source>
</evidence>
<feature type="domain" description="C2H2-type" evidence="7">
    <location>
        <begin position="1653"/>
        <end position="1675"/>
    </location>
</feature>
<dbReference type="PROSITE" id="PS50157">
    <property type="entry name" value="ZINC_FINGER_C2H2_2"/>
    <property type="match status" value="6"/>
</dbReference>
<feature type="compositionally biased region" description="Low complexity" evidence="6">
    <location>
        <begin position="507"/>
        <end position="520"/>
    </location>
</feature>
<feature type="domain" description="C2H2-type" evidence="7">
    <location>
        <begin position="1540"/>
        <end position="1567"/>
    </location>
</feature>
<feature type="domain" description="C2H2-type" evidence="7">
    <location>
        <begin position="1598"/>
        <end position="1620"/>
    </location>
</feature>
<feature type="compositionally biased region" description="Polar residues" evidence="6">
    <location>
        <begin position="1429"/>
        <end position="1440"/>
    </location>
</feature>
<evidence type="ECO:0000256" key="6">
    <source>
        <dbReference type="SAM" id="MobiDB-lite"/>
    </source>
</evidence>
<feature type="compositionally biased region" description="Polar residues" evidence="6">
    <location>
        <begin position="1382"/>
        <end position="1400"/>
    </location>
</feature>
<feature type="region of interest" description="Disordered" evidence="6">
    <location>
        <begin position="567"/>
        <end position="608"/>
    </location>
</feature>
<evidence type="ECO:0000256" key="4">
    <source>
        <dbReference type="ARBA" id="ARBA00022833"/>
    </source>
</evidence>
<keyword evidence="2" id="KW-0677">Repeat</keyword>
<feature type="domain" description="C2H2-type" evidence="7">
    <location>
        <begin position="1509"/>
        <end position="1537"/>
    </location>
</feature>
<dbReference type="InterPro" id="IPR013087">
    <property type="entry name" value="Znf_C2H2_type"/>
</dbReference>
<feature type="region of interest" description="Disordered" evidence="6">
    <location>
        <begin position="359"/>
        <end position="387"/>
    </location>
</feature>
<feature type="region of interest" description="Disordered" evidence="6">
    <location>
        <begin position="1"/>
        <end position="21"/>
    </location>
</feature>
<gene>
    <name evidence="9" type="primary">LOC111593346</name>
</gene>
<keyword evidence="4" id="KW-0862">Zinc</keyword>
<accession>A0A6J1LEZ4</accession>